<dbReference type="PANTHER" id="PTHR30547">
    <property type="entry name" value="UNCHARACTERIZED PROTEIN YHCG-RELATED"/>
    <property type="match status" value="1"/>
</dbReference>
<dbReference type="Pfam" id="PF17761">
    <property type="entry name" value="DUF1016_N"/>
    <property type="match status" value="1"/>
</dbReference>
<evidence type="ECO:0000313" key="3">
    <source>
        <dbReference type="EMBL" id="EQD53408.1"/>
    </source>
</evidence>
<dbReference type="InterPro" id="IPR041527">
    <property type="entry name" value="YhcG_N"/>
</dbReference>
<dbReference type="GO" id="GO:0003676">
    <property type="term" value="F:nucleic acid binding"/>
    <property type="evidence" value="ECO:0007669"/>
    <property type="project" value="InterPro"/>
</dbReference>
<dbReference type="InterPro" id="IPR011856">
    <property type="entry name" value="tRNA_endonuc-like_dom_sf"/>
</dbReference>
<dbReference type="Pfam" id="PF06250">
    <property type="entry name" value="YhcG_C"/>
    <property type="match status" value="1"/>
</dbReference>
<dbReference type="PANTHER" id="PTHR30547:SF5">
    <property type="entry name" value="NUCLEASE YHCG-RELATED"/>
    <property type="match status" value="1"/>
</dbReference>
<feature type="domain" description="YhcG PDDEXK nuclease" evidence="1">
    <location>
        <begin position="180"/>
        <end position="324"/>
    </location>
</feature>
<reference evidence="3" key="2">
    <citation type="journal article" date="2014" name="ISME J.">
        <title>Microbial stratification in low pH oxic and suboxic macroscopic growths along an acid mine drainage.</title>
        <authorList>
            <person name="Mendez-Garcia C."/>
            <person name="Mesa V."/>
            <person name="Sprenger R.R."/>
            <person name="Richter M."/>
            <person name="Diez M.S."/>
            <person name="Solano J."/>
            <person name="Bargiela R."/>
            <person name="Golyshina O.V."/>
            <person name="Manteca A."/>
            <person name="Ramos J.L."/>
            <person name="Gallego J.R."/>
            <person name="Llorente I."/>
            <person name="Martins Dos Santos V.A."/>
            <person name="Jensen O.N."/>
            <person name="Pelaez A.I."/>
            <person name="Sanchez J."/>
            <person name="Ferrer M."/>
        </authorList>
    </citation>
    <scope>NUCLEOTIDE SEQUENCE</scope>
</reference>
<feature type="domain" description="YhcG N-terminal" evidence="2">
    <location>
        <begin position="16"/>
        <end position="152"/>
    </location>
</feature>
<evidence type="ECO:0000259" key="1">
    <source>
        <dbReference type="Pfam" id="PF06250"/>
    </source>
</evidence>
<accession>T1A9A7</accession>
<organism evidence="3">
    <name type="scientific">mine drainage metagenome</name>
    <dbReference type="NCBI Taxonomy" id="410659"/>
    <lineage>
        <taxon>unclassified sequences</taxon>
        <taxon>metagenomes</taxon>
        <taxon>ecological metagenomes</taxon>
    </lineage>
</organism>
<gene>
    <name evidence="3" type="ORF">B1B_10258</name>
</gene>
<dbReference type="EMBL" id="AUZY01006738">
    <property type="protein sequence ID" value="EQD53408.1"/>
    <property type="molecule type" value="Genomic_DNA"/>
</dbReference>
<evidence type="ECO:0000259" key="2">
    <source>
        <dbReference type="Pfam" id="PF17761"/>
    </source>
</evidence>
<sequence>MTKPPAKASTAALLGEIRALIENARAHVARAANSALTLTYWRVGRRIGAEILGGERAAYGGQIVVSLARQLESEYGQGFGEKNLRRMVQFAEVFPDEAIVVSLIRELTWTHFLALLPLKDPLAREFYAEMCRVERWSVRALRQKIDGMLFERTALSKNSEELIRQELAILRDGRMTPDLVFRDPYLLDFLGLSGAYSEKDMEAAILREMETVLLELGSGFCFVARQKRMSVGKDDFYLDLLFYHRHLRRLVAVELKLESFKPAHTGQMELYLRWLDKHERAPGEEPPIGLILCAGADAEQVELLQLEGKSIRVAEYLVELPPADVLRERLHLAIEHARERTALLSAPEGGQS</sequence>
<proteinExistence type="predicted"/>
<reference evidence="3" key="1">
    <citation type="submission" date="2013-08" db="EMBL/GenBank/DDBJ databases">
        <authorList>
            <person name="Mendez C."/>
            <person name="Richter M."/>
            <person name="Ferrer M."/>
            <person name="Sanchez J."/>
        </authorList>
    </citation>
    <scope>NUCLEOTIDE SEQUENCE</scope>
</reference>
<comment type="caution">
    <text evidence="3">The sequence shown here is derived from an EMBL/GenBank/DDBJ whole genome shotgun (WGS) entry which is preliminary data.</text>
</comment>
<dbReference type="InterPro" id="IPR009362">
    <property type="entry name" value="YhcG_C"/>
</dbReference>
<dbReference type="AlphaFoldDB" id="T1A9A7"/>
<dbReference type="InterPro" id="IPR053148">
    <property type="entry name" value="PD-DEXK-like_domain"/>
</dbReference>
<dbReference type="Gene3D" id="3.40.1350.10">
    <property type="match status" value="1"/>
</dbReference>
<name>T1A9A7_9ZZZZ</name>
<protein>
    <submittedName>
        <fullName evidence="3">Protein containing DUF1016</fullName>
    </submittedName>
</protein>